<name>A0A7Y6IFX8_9ACTN</name>
<sequence>MLREPQPCATDDSEPTQVMLPQHQVSDPRSQPRQGITLSFWRPSRLNSWQPVRRDFQRPSRLNS</sequence>
<organism evidence="1 2">
    <name type="scientific">Nonomuraea montanisoli</name>
    <dbReference type="NCBI Taxonomy" id="2741721"/>
    <lineage>
        <taxon>Bacteria</taxon>
        <taxon>Bacillati</taxon>
        <taxon>Actinomycetota</taxon>
        <taxon>Actinomycetes</taxon>
        <taxon>Streptosporangiales</taxon>
        <taxon>Streptosporangiaceae</taxon>
        <taxon>Nonomuraea</taxon>
    </lineage>
</organism>
<proteinExistence type="predicted"/>
<comment type="caution">
    <text evidence="1">The sequence shown here is derived from an EMBL/GenBank/DDBJ whole genome shotgun (WGS) entry which is preliminary data.</text>
</comment>
<dbReference type="Proteomes" id="UP000586042">
    <property type="component" value="Unassembled WGS sequence"/>
</dbReference>
<dbReference type="AlphaFoldDB" id="A0A7Y6IFX8"/>
<dbReference type="EMBL" id="JABWGN010000021">
    <property type="protein sequence ID" value="NUW37528.1"/>
    <property type="molecule type" value="Genomic_DNA"/>
</dbReference>
<gene>
    <name evidence="1" type="ORF">HTZ77_39930</name>
</gene>
<evidence type="ECO:0000313" key="2">
    <source>
        <dbReference type="Proteomes" id="UP000586042"/>
    </source>
</evidence>
<accession>A0A7Y6IFX8</accession>
<reference evidence="1 2" key="1">
    <citation type="submission" date="2020-06" db="EMBL/GenBank/DDBJ databases">
        <title>Nonomuraea sp. SMC257, a novel actinomycete isolated from soil.</title>
        <authorList>
            <person name="Chanama M."/>
        </authorList>
    </citation>
    <scope>NUCLEOTIDE SEQUENCE [LARGE SCALE GENOMIC DNA]</scope>
    <source>
        <strain evidence="1 2">SMC257</strain>
    </source>
</reference>
<protein>
    <submittedName>
        <fullName evidence="1">Uncharacterized protein</fullName>
    </submittedName>
</protein>
<evidence type="ECO:0000313" key="1">
    <source>
        <dbReference type="EMBL" id="NUW37528.1"/>
    </source>
</evidence>
<dbReference type="RefSeq" id="WP_175594971.1">
    <property type="nucleotide sequence ID" value="NZ_JABWGN010000021.1"/>
</dbReference>
<keyword evidence="2" id="KW-1185">Reference proteome</keyword>